<dbReference type="EMBL" id="DTMF01000265">
    <property type="protein sequence ID" value="HGF34878.1"/>
    <property type="molecule type" value="Genomic_DNA"/>
</dbReference>
<dbReference type="InterPro" id="IPR036365">
    <property type="entry name" value="PGBD-like_sf"/>
</dbReference>
<sequence length="277" mass="29873">MEGLPGSGRDSRLFPGHLSRVFWPKSFDPAKLRPYRHRHFQKGTGMATGKEMVKAALKHVGERYVLGALVPKNDPAWDGPWDCAEFVSWCVYQVAGVLYGCENNHANPAVADAYTGFWGRDARTLGKMISVAAAARIPGAAVLRLGPKMGHIVISDGRGGTVEAHSSHTGVICHTLSGRRWDMGILVPGITYEENGGNLNPTPPEVIYRLTSPRMRGEQIRQIQEKLESLGFDPGGADGVFGPHTLAAVMAFQKGRGLVPDGEVGPQTAQALGITLR</sequence>
<dbReference type="InterPro" id="IPR038765">
    <property type="entry name" value="Papain-like_cys_pep_sf"/>
</dbReference>
<dbReference type="InterPro" id="IPR002477">
    <property type="entry name" value="Peptidoglycan-bd-like"/>
</dbReference>
<dbReference type="Gene3D" id="3.90.1720.10">
    <property type="entry name" value="endopeptidase domain like (from Nostoc punctiforme)"/>
    <property type="match status" value="1"/>
</dbReference>
<reference evidence="2" key="1">
    <citation type="journal article" date="2020" name="mSystems">
        <title>Genome- and Community-Level Interaction Insights into Carbon Utilization and Element Cycling Functions of Hydrothermarchaeota in Hydrothermal Sediment.</title>
        <authorList>
            <person name="Zhou Z."/>
            <person name="Liu Y."/>
            <person name="Xu W."/>
            <person name="Pan J."/>
            <person name="Luo Z.H."/>
            <person name="Li M."/>
        </authorList>
    </citation>
    <scope>NUCLEOTIDE SEQUENCE [LARGE SCALE GENOMIC DNA]</scope>
    <source>
        <strain evidence="2">SpSt-897</strain>
    </source>
</reference>
<evidence type="ECO:0000259" key="1">
    <source>
        <dbReference type="Pfam" id="PF01471"/>
    </source>
</evidence>
<evidence type="ECO:0000313" key="2">
    <source>
        <dbReference type="EMBL" id="HGF34878.1"/>
    </source>
</evidence>
<name>A0A7C3UYQ7_9BACT</name>
<dbReference type="SUPFAM" id="SSF54001">
    <property type="entry name" value="Cysteine proteinases"/>
    <property type="match status" value="1"/>
</dbReference>
<dbReference type="InterPro" id="IPR036366">
    <property type="entry name" value="PGBDSf"/>
</dbReference>
<gene>
    <name evidence="2" type="ORF">ENW96_10905</name>
</gene>
<organism evidence="2">
    <name type="scientific">Desulfobacca acetoxidans</name>
    <dbReference type="NCBI Taxonomy" id="60893"/>
    <lineage>
        <taxon>Bacteria</taxon>
        <taxon>Pseudomonadati</taxon>
        <taxon>Thermodesulfobacteriota</taxon>
        <taxon>Desulfobaccia</taxon>
        <taxon>Desulfobaccales</taxon>
        <taxon>Desulfobaccaceae</taxon>
        <taxon>Desulfobacca</taxon>
    </lineage>
</organism>
<proteinExistence type="predicted"/>
<accession>A0A7C3UYQ7</accession>
<protein>
    <submittedName>
        <fullName evidence="2">Peptidoglycan-binding protein</fullName>
    </submittedName>
</protein>
<dbReference type="Gene3D" id="1.10.101.10">
    <property type="entry name" value="PGBD-like superfamily/PGBD"/>
    <property type="match status" value="1"/>
</dbReference>
<feature type="domain" description="Peptidoglycan binding-like" evidence="1">
    <location>
        <begin position="216"/>
        <end position="272"/>
    </location>
</feature>
<comment type="caution">
    <text evidence="2">The sequence shown here is derived from an EMBL/GenBank/DDBJ whole genome shotgun (WGS) entry which is preliminary data.</text>
</comment>
<dbReference type="AlphaFoldDB" id="A0A7C3UYQ7"/>
<dbReference type="SUPFAM" id="SSF47090">
    <property type="entry name" value="PGBD-like"/>
    <property type="match status" value="1"/>
</dbReference>
<dbReference type="Pfam" id="PF01471">
    <property type="entry name" value="PG_binding_1"/>
    <property type="match status" value="1"/>
</dbReference>